<sequence>MALTLVKSSRAERGLPPSCVLERMFPMTSRVVLLTGATGVLGSQMALRLLQDTHTRLIALVRGRDTQDARTRLEREWWYLPELRRVDWSRVEVLCGDVSIPHLGLPDESYRYLISTLTHIIHSAADVRLFASLDDLRRVNVEGTRQVLELAQAVQADHELVRLAHLSTAYVCGNRSGEITEDELTDRFGFSSPYEQSKYEAEKLVREAMATLPISVFRPGMIVGNGRTGAIKTFNTLYYPLRLYMTGNLRVAPASPDLRVNLVPVDYVADAVVRLLDHPQAVGRTFHLTPPPDAMPTLGEMVELVRQWSGEHLGIRLPQPLYLPLHKLVRPSARLEALLKDDLGTLMRLLPYFQKQPLFRRDNAQDLLGEYPYREWRTFFPNLLAYAVRYSFWHRSGRTVYEQVLHRLQSRRKPVRYHDLLASGGQSKPIEIVRSSAEVRGEILASAATLQALGIQPGERVAILGRNTSRYLSLLIACGLAGVVSVPLYVTCPPEELSRLLEDSGARILFVGDETALTQLHQVRFHGLIVDFTLRREGKIPLSDGLDWEGFLQKGAGHTFQPPTLSMDAPAALYYTSGTTGQARAVLYRQGQLRWVAETLASMYPWSERNRWGSYLSFLPLSHVVEGILATFSPYFVPAALDLYYLQDFNDLPQGLRIAEPTIFFSVPRFFEKLHQAVLDTSLGRRYLALPRGRVRRWLGKVLRWGLLRKAGMRGCRQMIVGSARSDPALLTFFRELGIEVHDAYGLTEAPLVSMNRLGRNRLGTVGELLPETEVRRDAEGVLYVRGPQVADGYHVNGRFMPFPDGWLDTGDVGELSADGFLSLQGRKKDLLVTSYGKKIYPAAIEAQLRTLPGVAQVMLVGESKPYCAALFWLEEDNWDESKTRLYEGEISRINARLSHPEQVKRWAVLRGTLTIEDGSLTSSMKLRRQVVQQRFERVIEALYRGEATGDMLYLSPFISTGR</sequence>
<keyword evidence="1" id="KW-0596">Phosphopantetheine</keyword>
<dbReference type="Gene3D" id="3.40.50.720">
    <property type="entry name" value="NAD(P)-binding Rossmann-like Domain"/>
    <property type="match status" value="1"/>
</dbReference>
<dbReference type="PANTHER" id="PTHR43272">
    <property type="entry name" value="LONG-CHAIN-FATTY-ACID--COA LIGASE"/>
    <property type="match status" value="1"/>
</dbReference>
<evidence type="ECO:0000259" key="8">
    <source>
        <dbReference type="Pfam" id="PF00501"/>
    </source>
</evidence>
<dbReference type="PANTHER" id="PTHR43272:SF32">
    <property type="entry name" value="AMP-DEPENDENT SYNTHETASE_LIGASE DOMAIN-CONTAINING PROTEIN"/>
    <property type="match status" value="1"/>
</dbReference>
<dbReference type="STRING" id="926569.ANT_28660"/>
<dbReference type="InterPro" id="IPR020845">
    <property type="entry name" value="AMP-binding_CS"/>
</dbReference>
<dbReference type="InterPro" id="IPR036291">
    <property type="entry name" value="NAD(P)-bd_dom_sf"/>
</dbReference>
<keyword evidence="4" id="KW-0276">Fatty acid metabolism</keyword>
<dbReference type="InterPro" id="IPR000873">
    <property type="entry name" value="AMP-dep_synth/lig_dom"/>
</dbReference>
<dbReference type="InterPro" id="IPR013120">
    <property type="entry name" value="FAR_NAD-bd"/>
</dbReference>
<feature type="domain" description="Thioester reductase (TE)" evidence="9">
    <location>
        <begin position="34"/>
        <end position="272"/>
    </location>
</feature>
<dbReference type="eggNOG" id="COG3320">
    <property type="taxonomic scope" value="Bacteria"/>
</dbReference>
<dbReference type="Gene3D" id="3.40.50.12780">
    <property type="entry name" value="N-terminal domain of ligase-like"/>
    <property type="match status" value="1"/>
</dbReference>
<protein>
    <recommendedName>
        <fullName evidence="7">Acyl-CoA synthetase</fullName>
    </recommendedName>
</protein>
<dbReference type="PROSITE" id="PS00455">
    <property type="entry name" value="AMP_BINDING"/>
    <property type="match status" value="1"/>
</dbReference>
<dbReference type="SUPFAM" id="SSF56801">
    <property type="entry name" value="Acetyl-CoA synthetase-like"/>
    <property type="match status" value="1"/>
</dbReference>
<dbReference type="KEGG" id="atm:ANT_28660"/>
<accession>E8N1E9</accession>
<comment type="catalytic activity">
    <reaction evidence="6">
        <text>a long-chain fatty acid + ATP + CoA = a long-chain fatty acyl-CoA + AMP + diphosphate</text>
        <dbReference type="Rhea" id="RHEA:15421"/>
        <dbReference type="ChEBI" id="CHEBI:30616"/>
        <dbReference type="ChEBI" id="CHEBI:33019"/>
        <dbReference type="ChEBI" id="CHEBI:57287"/>
        <dbReference type="ChEBI" id="CHEBI:57560"/>
        <dbReference type="ChEBI" id="CHEBI:83139"/>
        <dbReference type="ChEBI" id="CHEBI:456215"/>
        <dbReference type="EC" id="6.2.1.3"/>
    </reaction>
    <physiologicalReaction direction="left-to-right" evidence="6">
        <dbReference type="Rhea" id="RHEA:15422"/>
    </physiologicalReaction>
</comment>
<dbReference type="AlphaFoldDB" id="E8N1E9"/>
<evidence type="ECO:0000256" key="4">
    <source>
        <dbReference type="ARBA" id="ARBA00022832"/>
    </source>
</evidence>
<keyword evidence="11" id="KW-1185">Reference proteome</keyword>
<keyword evidence="2" id="KW-0597">Phosphoprotein</keyword>
<dbReference type="Pfam" id="PF23562">
    <property type="entry name" value="AMP-binding_C_3"/>
    <property type="match status" value="1"/>
</dbReference>
<name>E8N1E9_ANATU</name>
<dbReference type="Pfam" id="PF07993">
    <property type="entry name" value="NAD_binding_4"/>
    <property type="match status" value="1"/>
</dbReference>
<dbReference type="GO" id="GO:0004467">
    <property type="term" value="F:long-chain fatty acid-CoA ligase activity"/>
    <property type="evidence" value="ECO:0007669"/>
    <property type="project" value="UniProtKB-EC"/>
</dbReference>
<dbReference type="GO" id="GO:0016020">
    <property type="term" value="C:membrane"/>
    <property type="evidence" value="ECO:0007669"/>
    <property type="project" value="TreeGrafter"/>
</dbReference>
<feature type="domain" description="AMP-dependent synthetase/ligase" evidence="8">
    <location>
        <begin position="437"/>
        <end position="795"/>
    </location>
</feature>
<evidence type="ECO:0000256" key="6">
    <source>
        <dbReference type="ARBA" id="ARBA00024484"/>
    </source>
</evidence>
<reference evidence="10 11" key="1">
    <citation type="submission" date="2010-12" db="EMBL/GenBank/DDBJ databases">
        <title>Whole genome sequence of Anaerolinea thermophila UNI-1.</title>
        <authorList>
            <person name="Narita-Yamada S."/>
            <person name="Kishi E."/>
            <person name="Watanabe Y."/>
            <person name="Takasaki K."/>
            <person name="Ankai A."/>
            <person name="Oguchi A."/>
            <person name="Fukui S."/>
            <person name="Takahashi M."/>
            <person name="Yashiro I."/>
            <person name="Hosoyama A."/>
            <person name="Sekiguchi Y."/>
            <person name="Hanada S."/>
            <person name="Fujita N."/>
        </authorList>
    </citation>
    <scope>NUCLEOTIDE SEQUENCE [LARGE SCALE GENOMIC DNA]</scope>
    <source>
        <strain evidence="11">DSM 14523 / JCM 11388 / NBRC 100420 / UNI-1</strain>
    </source>
</reference>
<dbReference type="Proteomes" id="UP000008922">
    <property type="component" value="Chromosome"/>
</dbReference>
<dbReference type="InterPro" id="IPR045851">
    <property type="entry name" value="AMP-bd_C_sf"/>
</dbReference>
<dbReference type="eggNOG" id="COG1022">
    <property type="taxonomic scope" value="Bacteria"/>
</dbReference>
<dbReference type="InterPro" id="IPR042099">
    <property type="entry name" value="ANL_N_sf"/>
</dbReference>
<evidence type="ECO:0000256" key="7">
    <source>
        <dbReference type="ARBA" id="ARBA00032875"/>
    </source>
</evidence>
<gene>
    <name evidence="10" type="ordered locus">ANT_28660</name>
</gene>
<keyword evidence="5" id="KW-0443">Lipid metabolism</keyword>
<dbReference type="Gene3D" id="3.30.300.30">
    <property type="match status" value="1"/>
</dbReference>
<evidence type="ECO:0000256" key="5">
    <source>
        <dbReference type="ARBA" id="ARBA00023098"/>
    </source>
</evidence>
<evidence type="ECO:0000256" key="3">
    <source>
        <dbReference type="ARBA" id="ARBA00022598"/>
    </source>
</evidence>
<dbReference type="EMBL" id="AP012029">
    <property type="protein sequence ID" value="BAJ64892.1"/>
    <property type="molecule type" value="Genomic_DNA"/>
</dbReference>
<dbReference type="OrthoDB" id="9781737at2"/>
<dbReference type="HOGENOM" id="CLU_308743_0_0_0"/>
<evidence type="ECO:0000256" key="1">
    <source>
        <dbReference type="ARBA" id="ARBA00022450"/>
    </source>
</evidence>
<dbReference type="SUPFAM" id="SSF51735">
    <property type="entry name" value="NAD(P)-binding Rossmann-fold domains"/>
    <property type="match status" value="1"/>
</dbReference>
<evidence type="ECO:0000256" key="2">
    <source>
        <dbReference type="ARBA" id="ARBA00022553"/>
    </source>
</evidence>
<keyword evidence="3 10" id="KW-0436">Ligase</keyword>
<dbReference type="InParanoid" id="E8N1E9"/>
<organism evidence="10 11">
    <name type="scientific">Anaerolinea thermophila (strain DSM 14523 / JCM 11388 / NBRC 100420 / UNI-1)</name>
    <dbReference type="NCBI Taxonomy" id="926569"/>
    <lineage>
        <taxon>Bacteria</taxon>
        <taxon>Bacillati</taxon>
        <taxon>Chloroflexota</taxon>
        <taxon>Anaerolineae</taxon>
        <taxon>Anaerolineales</taxon>
        <taxon>Anaerolineaceae</taxon>
        <taxon>Anaerolinea</taxon>
    </lineage>
</organism>
<proteinExistence type="predicted"/>
<evidence type="ECO:0000313" key="11">
    <source>
        <dbReference type="Proteomes" id="UP000008922"/>
    </source>
</evidence>
<evidence type="ECO:0000259" key="9">
    <source>
        <dbReference type="Pfam" id="PF07993"/>
    </source>
</evidence>
<dbReference type="CDD" id="cd05263">
    <property type="entry name" value="MupV_like_SDR_e"/>
    <property type="match status" value="1"/>
</dbReference>
<dbReference type="Pfam" id="PF00501">
    <property type="entry name" value="AMP-binding"/>
    <property type="match status" value="1"/>
</dbReference>
<evidence type="ECO:0000313" key="10">
    <source>
        <dbReference type="EMBL" id="BAJ64892.1"/>
    </source>
</evidence>